<dbReference type="PANTHER" id="PTHR11373:SF4">
    <property type="entry name" value="DEOXYNUCLEOSIDE TRIPHOSPHATE TRIPHOSPHOHYDROLASE SAMHD1"/>
    <property type="match status" value="1"/>
</dbReference>
<gene>
    <name evidence="2" type="ORF">NCTC9836_00825</name>
</gene>
<keyword evidence="3" id="KW-1185">Reference proteome</keyword>
<dbReference type="Gene3D" id="1.10.3210.10">
    <property type="entry name" value="Hypothetical protein af1432"/>
    <property type="match status" value="1"/>
</dbReference>
<evidence type="ECO:0000313" key="2">
    <source>
        <dbReference type="EMBL" id="SUY46529.1"/>
    </source>
</evidence>
<dbReference type="SUPFAM" id="SSF109604">
    <property type="entry name" value="HD-domain/PDEase-like"/>
    <property type="match status" value="1"/>
</dbReference>
<dbReference type="Proteomes" id="UP000254664">
    <property type="component" value="Unassembled WGS sequence"/>
</dbReference>
<reference evidence="2 3" key="1">
    <citation type="submission" date="2018-06" db="EMBL/GenBank/DDBJ databases">
        <authorList>
            <consortium name="Pathogen Informatics"/>
            <person name="Doyle S."/>
        </authorList>
    </citation>
    <scope>NUCLEOTIDE SEQUENCE [LARGE SCALE GENOMIC DNA]</scope>
    <source>
        <strain evidence="2 3">NCTC9836</strain>
    </source>
</reference>
<dbReference type="RefSeq" id="WP_115640592.1">
    <property type="nucleotide sequence ID" value="NZ_UFWZ01000001.1"/>
</dbReference>
<sequence>MLNGKIIRDSVHGDIFIEQKFLDLIETPEFQRLRRIHQLSVANLVFPSAEHTRFSHSIGTFHVMKLIIDHFEEVFNEVNIVIGDRDKNLCLAIALLHDIGHGPFSHAFEGISKDSHEEWTKKIIL</sequence>
<organism evidence="2 3">
    <name type="scientific">Clostridium putrefaciens</name>
    <dbReference type="NCBI Taxonomy" id="99675"/>
    <lineage>
        <taxon>Bacteria</taxon>
        <taxon>Bacillati</taxon>
        <taxon>Bacillota</taxon>
        <taxon>Clostridia</taxon>
        <taxon>Eubacteriales</taxon>
        <taxon>Clostridiaceae</taxon>
        <taxon>Clostridium</taxon>
    </lineage>
</organism>
<proteinExistence type="predicted"/>
<dbReference type="InterPro" id="IPR003607">
    <property type="entry name" value="HD/PDEase_dom"/>
</dbReference>
<dbReference type="Pfam" id="PF01966">
    <property type="entry name" value="HD"/>
    <property type="match status" value="1"/>
</dbReference>
<evidence type="ECO:0000313" key="3">
    <source>
        <dbReference type="Proteomes" id="UP000254664"/>
    </source>
</evidence>
<dbReference type="EMBL" id="UFWZ01000001">
    <property type="protein sequence ID" value="SUY46529.1"/>
    <property type="molecule type" value="Genomic_DNA"/>
</dbReference>
<dbReference type="InterPro" id="IPR006674">
    <property type="entry name" value="HD_domain"/>
</dbReference>
<dbReference type="GO" id="GO:0006203">
    <property type="term" value="P:dGTP catabolic process"/>
    <property type="evidence" value="ECO:0007669"/>
    <property type="project" value="TreeGrafter"/>
</dbReference>
<keyword evidence="2" id="KW-0378">Hydrolase</keyword>
<dbReference type="OrthoDB" id="9814017at2"/>
<evidence type="ECO:0000259" key="1">
    <source>
        <dbReference type="Pfam" id="PF01966"/>
    </source>
</evidence>
<dbReference type="InterPro" id="IPR050135">
    <property type="entry name" value="dGTPase-like"/>
</dbReference>
<dbReference type="PANTHER" id="PTHR11373">
    <property type="entry name" value="DEOXYNUCLEOSIDE TRIPHOSPHATE TRIPHOSPHOHYDROLASE"/>
    <property type="match status" value="1"/>
</dbReference>
<accession>A0A381J6A9</accession>
<name>A0A381J6A9_9CLOT</name>
<protein>
    <submittedName>
        <fullName evidence="2">Metal dependent phosphohydrolase</fullName>
    </submittedName>
</protein>
<dbReference type="GO" id="GO:0008832">
    <property type="term" value="F:dGTPase activity"/>
    <property type="evidence" value="ECO:0007669"/>
    <property type="project" value="TreeGrafter"/>
</dbReference>
<dbReference type="CDD" id="cd00077">
    <property type="entry name" value="HDc"/>
    <property type="match status" value="1"/>
</dbReference>
<dbReference type="AlphaFoldDB" id="A0A381J6A9"/>
<feature type="domain" description="HD" evidence="1">
    <location>
        <begin position="53"/>
        <end position="123"/>
    </location>
</feature>